<dbReference type="InterPro" id="IPR040521">
    <property type="entry name" value="KDZ"/>
</dbReference>
<gene>
    <name evidence="3" type="ORF">BJ322DRAFT_1016702</name>
</gene>
<proteinExistence type="predicted"/>
<dbReference type="Proteomes" id="UP000736335">
    <property type="component" value="Unassembled WGS sequence"/>
</dbReference>
<feature type="domain" description="CxC2-like cysteine cluster KDZ transposase-associated" evidence="2">
    <location>
        <begin position="171"/>
        <end position="275"/>
    </location>
</feature>
<feature type="compositionally biased region" description="Acidic residues" evidence="1">
    <location>
        <begin position="1056"/>
        <end position="1067"/>
    </location>
</feature>
<evidence type="ECO:0000313" key="4">
    <source>
        <dbReference type="Proteomes" id="UP000736335"/>
    </source>
</evidence>
<evidence type="ECO:0000313" key="3">
    <source>
        <dbReference type="EMBL" id="KAF9793098.1"/>
    </source>
</evidence>
<dbReference type="AlphaFoldDB" id="A0A9P6LDN8"/>
<dbReference type="Pfam" id="PF18758">
    <property type="entry name" value="KDZ"/>
    <property type="match status" value="1"/>
</dbReference>
<dbReference type="PANTHER" id="PTHR33096">
    <property type="entry name" value="CXC2 DOMAIN-CONTAINING PROTEIN"/>
    <property type="match status" value="1"/>
</dbReference>
<evidence type="ECO:0000259" key="2">
    <source>
        <dbReference type="Pfam" id="PF18803"/>
    </source>
</evidence>
<protein>
    <recommendedName>
        <fullName evidence="2">CxC2-like cysteine cluster KDZ transposase-associated domain-containing protein</fullName>
    </recommendedName>
</protein>
<comment type="caution">
    <text evidence="3">The sequence shown here is derived from an EMBL/GenBank/DDBJ whole genome shotgun (WGS) entry which is preliminary data.</text>
</comment>
<feature type="region of interest" description="Disordered" evidence="1">
    <location>
        <begin position="1033"/>
        <end position="1076"/>
    </location>
</feature>
<sequence>MLKREGASIRSGNHKVKKRKGVKIRRKVGSITTSSLPIVEAAGNIPNPPPEVDVGHTIDTVAEDTTVSVFPIAQKRKKPRRKRGNDSTKMQSWLDVRSAVLDEIVSLDGPGDTQADFCSLCMGHKETPLYRCLECAHGLLFCGECAVKSHQTLPLHRLECWKDGFFDRASLHSLGYVCHLGHGGAACPVGSQPLNLLVIDTNGWHRLQVEFCGCGSRPEQYRQLLRMRWYPASFNRPRTAFSFDLLETYHKVTLQGKLNLYDFYLAILHKSDNQGRSKQVYRYHEISRCMRQWKHLKSIKRGGGAHQAFPLSETMSGLFAIECPACPHPGRNLPDDWDSFIAVDANFKLKSKNRQIKDPELGSGWSYFVENAAYTRHVAANPQEKDVTSCGSEFHAVNQANSRGGKDYIASGVVKAVCARHCFVLPNAVGDLQRGERYINTDYIVAAYLKRCEVRDIKISYDIACKWSVNLHTRFATYHEDVDLTAFSLTFLVPKFHLPAHGLKCQARYSFNYTRGVGRTHGETVEQEWAYINLAALSTREMGPGARHAALDDSWGGWNWKKVLGLGSLLEKSLSKAVEMASKQRQVANDFTATFPRETVQDWSRMVKEWEADHSYPNPYVSRDRGNISTPHVSEVRLRLTQEEVGEAERGNEPLHKVSSSVFVRAGLELEDQQYALQSAFTANVQSNTQKATLLERRVALLHQVKKWRDLQMIYMPGVFDPSASDPETSRREKLKPESVKLWLPSQLEDAAERVSLCAAGVVNAEKDLRFGQLQDSLEDLHRARRVRYGLILYHRVQLAGEGQKTQTKSRAAMQTLQDRIDKSARRYRIARNALLQLDPGGDWENLYPPLMDTDNRGPGKEPEEVSASDGQYAPSWIWHSSTTVVSPDEVNEDMRVEWAQCAARADRWEEEVTLLQEEMRRVVQFLEWRSRDWLSKVDPRPGTITSAVCAGISAYAKKQGSVFHNLAIRFCQRWYLTLLPLSLPHAWAAEFLNKHGAPLVNSDFKKRNPGSQGSDHLVPIVCPPAQSLPPTIASDILPRSSNAETTDRDVQIISDLEDSAESDESGSDSSGSWVE</sequence>
<feature type="compositionally biased region" description="Basic residues" evidence="1">
    <location>
        <begin position="12"/>
        <end position="22"/>
    </location>
</feature>
<accession>A0A9P6LDN8</accession>
<reference evidence="3" key="1">
    <citation type="journal article" date="2020" name="Nat. Commun.">
        <title>Large-scale genome sequencing of mycorrhizal fungi provides insights into the early evolution of symbiotic traits.</title>
        <authorList>
            <person name="Miyauchi S."/>
            <person name="Kiss E."/>
            <person name="Kuo A."/>
            <person name="Drula E."/>
            <person name="Kohler A."/>
            <person name="Sanchez-Garcia M."/>
            <person name="Morin E."/>
            <person name="Andreopoulos B."/>
            <person name="Barry K.W."/>
            <person name="Bonito G."/>
            <person name="Buee M."/>
            <person name="Carver A."/>
            <person name="Chen C."/>
            <person name="Cichocki N."/>
            <person name="Clum A."/>
            <person name="Culley D."/>
            <person name="Crous P.W."/>
            <person name="Fauchery L."/>
            <person name="Girlanda M."/>
            <person name="Hayes R.D."/>
            <person name="Keri Z."/>
            <person name="LaButti K."/>
            <person name="Lipzen A."/>
            <person name="Lombard V."/>
            <person name="Magnuson J."/>
            <person name="Maillard F."/>
            <person name="Murat C."/>
            <person name="Nolan M."/>
            <person name="Ohm R.A."/>
            <person name="Pangilinan J."/>
            <person name="Pereira M.F."/>
            <person name="Perotto S."/>
            <person name="Peter M."/>
            <person name="Pfister S."/>
            <person name="Riley R."/>
            <person name="Sitrit Y."/>
            <person name="Stielow J.B."/>
            <person name="Szollosi G."/>
            <person name="Zifcakova L."/>
            <person name="Stursova M."/>
            <person name="Spatafora J.W."/>
            <person name="Tedersoo L."/>
            <person name="Vaario L.M."/>
            <person name="Yamada A."/>
            <person name="Yan M."/>
            <person name="Wang P."/>
            <person name="Xu J."/>
            <person name="Bruns T."/>
            <person name="Baldrian P."/>
            <person name="Vilgalys R."/>
            <person name="Dunand C."/>
            <person name="Henrissat B."/>
            <person name="Grigoriev I.V."/>
            <person name="Hibbett D."/>
            <person name="Nagy L.G."/>
            <person name="Martin F.M."/>
        </authorList>
    </citation>
    <scope>NUCLEOTIDE SEQUENCE</scope>
    <source>
        <strain evidence="3">UH-Tt-Lm1</strain>
    </source>
</reference>
<dbReference type="Pfam" id="PF18803">
    <property type="entry name" value="CxC2"/>
    <property type="match status" value="1"/>
</dbReference>
<dbReference type="EMBL" id="WIUZ02000001">
    <property type="protein sequence ID" value="KAF9793098.1"/>
    <property type="molecule type" value="Genomic_DNA"/>
</dbReference>
<dbReference type="OrthoDB" id="3261436at2759"/>
<feature type="region of interest" description="Disordered" evidence="1">
    <location>
        <begin position="1"/>
        <end position="22"/>
    </location>
</feature>
<evidence type="ECO:0000256" key="1">
    <source>
        <dbReference type="SAM" id="MobiDB-lite"/>
    </source>
</evidence>
<dbReference type="InterPro" id="IPR041457">
    <property type="entry name" value="CxC2_KDZ-assoc"/>
</dbReference>
<keyword evidence="4" id="KW-1185">Reference proteome</keyword>
<reference evidence="3" key="2">
    <citation type="submission" date="2020-11" db="EMBL/GenBank/DDBJ databases">
        <authorList>
            <consortium name="DOE Joint Genome Institute"/>
            <person name="Kuo A."/>
            <person name="Miyauchi S."/>
            <person name="Kiss E."/>
            <person name="Drula E."/>
            <person name="Kohler A."/>
            <person name="Sanchez-Garcia M."/>
            <person name="Andreopoulos B."/>
            <person name="Barry K.W."/>
            <person name="Bonito G."/>
            <person name="Buee M."/>
            <person name="Carver A."/>
            <person name="Chen C."/>
            <person name="Cichocki N."/>
            <person name="Clum A."/>
            <person name="Culley D."/>
            <person name="Crous P.W."/>
            <person name="Fauchery L."/>
            <person name="Girlanda M."/>
            <person name="Hayes R."/>
            <person name="Keri Z."/>
            <person name="Labutti K."/>
            <person name="Lipzen A."/>
            <person name="Lombard V."/>
            <person name="Magnuson J."/>
            <person name="Maillard F."/>
            <person name="Morin E."/>
            <person name="Murat C."/>
            <person name="Nolan M."/>
            <person name="Ohm R."/>
            <person name="Pangilinan J."/>
            <person name="Pereira M."/>
            <person name="Perotto S."/>
            <person name="Peter M."/>
            <person name="Riley R."/>
            <person name="Sitrit Y."/>
            <person name="Stielow B."/>
            <person name="Szollosi G."/>
            <person name="Zifcakova L."/>
            <person name="Stursova M."/>
            <person name="Spatafora J.W."/>
            <person name="Tedersoo L."/>
            <person name="Vaario L.-M."/>
            <person name="Yamada A."/>
            <person name="Yan M."/>
            <person name="Wang P."/>
            <person name="Xu J."/>
            <person name="Bruns T."/>
            <person name="Baldrian P."/>
            <person name="Vilgalys R."/>
            <person name="Henrissat B."/>
            <person name="Grigoriev I.V."/>
            <person name="Hibbett D."/>
            <person name="Nagy L.G."/>
            <person name="Martin F.M."/>
        </authorList>
    </citation>
    <scope>NUCLEOTIDE SEQUENCE</scope>
    <source>
        <strain evidence="3">UH-Tt-Lm1</strain>
    </source>
</reference>
<name>A0A9P6LDN8_9AGAM</name>
<organism evidence="3 4">
    <name type="scientific">Thelephora terrestris</name>
    <dbReference type="NCBI Taxonomy" id="56493"/>
    <lineage>
        <taxon>Eukaryota</taxon>
        <taxon>Fungi</taxon>
        <taxon>Dikarya</taxon>
        <taxon>Basidiomycota</taxon>
        <taxon>Agaricomycotina</taxon>
        <taxon>Agaricomycetes</taxon>
        <taxon>Thelephorales</taxon>
        <taxon>Thelephoraceae</taxon>
        <taxon>Thelephora</taxon>
    </lineage>
</organism>
<dbReference type="PANTHER" id="PTHR33096:SF1">
    <property type="entry name" value="CXC1-LIKE CYSTEINE CLUSTER ASSOCIATED WITH KDZ TRANSPOSASES DOMAIN-CONTAINING PROTEIN"/>
    <property type="match status" value="1"/>
</dbReference>